<dbReference type="AlphaFoldDB" id="A0AAD5U108"/>
<organism evidence="6 7">
    <name type="scientific">Clydaea vesicula</name>
    <dbReference type="NCBI Taxonomy" id="447962"/>
    <lineage>
        <taxon>Eukaryota</taxon>
        <taxon>Fungi</taxon>
        <taxon>Fungi incertae sedis</taxon>
        <taxon>Chytridiomycota</taxon>
        <taxon>Chytridiomycota incertae sedis</taxon>
        <taxon>Chytridiomycetes</taxon>
        <taxon>Lobulomycetales</taxon>
        <taxon>Lobulomycetaceae</taxon>
        <taxon>Clydaea</taxon>
    </lineage>
</organism>
<dbReference type="EMBL" id="JADGJW010000286">
    <property type="protein sequence ID" value="KAJ3220627.1"/>
    <property type="molecule type" value="Genomic_DNA"/>
</dbReference>
<evidence type="ECO:0000256" key="4">
    <source>
        <dbReference type="ARBA" id="ARBA00023136"/>
    </source>
</evidence>
<dbReference type="GO" id="GO:0000139">
    <property type="term" value="C:Golgi membrane"/>
    <property type="evidence" value="ECO:0007669"/>
    <property type="project" value="InterPro"/>
</dbReference>
<dbReference type="GO" id="GO:0015165">
    <property type="term" value="F:pyrimidine nucleotide-sugar transmembrane transporter activity"/>
    <property type="evidence" value="ECO:0007669"/>
    <property type="project" value="InterPro"/>
</dbReference>
<accession>A0AAD5U108</accession>
<keyword evidence="3 5" id="KW-1133">Transmembrane helix</keyword>
<feature type="transmembrane region" description="Helical" evidence="5">
    <location>
        <begin position="210"/>
        <end position="227"/>
    </location>
</feature>
<name>A0AAD5U108_9FUNG</name>
<keyword evidence="4 5" id="KW-0472">Membrane</keyword>
<feature type="transmembrane region" description="Helical" evidence="5">
    <location>
        <begin position="153"/>
        <end position="174"/>
    </location>
</feature>
<keyword evidence="2 5" id="KW-0812">Transmembrane</keyword>
<gene>
    <name evidence="6" type="ORF">HK099_004143</name>
</gene>
<comment type="caution">
    <text evidence="6">The sequence shown here is derived from an EMBL/GenBank/DDBJ whole genome shotgun (WGS) entry which is preliminary data.</text>
</comment>
<protein>
    <submittedName>
        <fullName evidence="6">Uncharacterized protein</fullName>
    </submittedName>
</protein>
<feature type="transmembrane region" description="Helical" evidence="5">
    <location>
        <begin position="180"/>
        <end position="201"/>
    </location>
</feature>
<dbReference type="PANTHER" id="PTHR10231">
    <property type="entry name" value="NUCLEOTIDE-SUGAR TRANSMEMBRANE TRANSPORTER"/>
    <property type="match status" value="1"/>
</dbReference>
<keyword evidence="7" id="KW-1185">Reference proteome</keyword>
<evidence type="ECO:0000256" key="3">
    <source>
        <dbReference type="ARBA" id="ARBA00022989"/>
    </source>
</evidence>
<proteinExistence type="predicted"/>
<evidence type="ECO:0000256" key="5">
    <source>
        <dbReference type="SAM" id="Phobius"/>
    </source>
</evidence>
<dbReference type="Pfam" id="PF04142">
    <property type="entry name" value="Nuc_sug_transp"/>
    <property type="match status" value="1"/>
</dbReference>
<dbReference type="InterPro" id="IPR037185">
    <property type="entry name" value="EmrE-like"/>
</dbReference>
<comment type="subcellular location">
    <subcellularLocation>
        <location evidence="1">Membrane</location>
        <topology evidence="1">Multi-pass membrane protein</topology>
    </subcellularLocation>
</comment>
<sequence length="271" mass="31147">MSVRRNSEVQLRVEFSEILTQRRKSDNQHTFCQKIDIGRKEEEDGHEEEVLLLPQSKLSHQSFNKKATKKSTPSQLQKFLALFFLVIQTSSISLLLRYSFVSTSTPYLKSSSIFFSELFKFCIASLVLVFRNDFDYLKLSKIFFNDVMDQKQNYIMVIPALIYALQNNLLFIAISNLEPATFQILSQSKILTTAVFSYFMLQKRFANQKIFALILLMVSVILVQFGIGKKSARMDDNPMLGYMSVLLAATSSGFASCYFEKQVKSPNSCMW</sequence>
<evidence type="ECO:0000256" key="2">
    <source>
        <dbReference type="ARBA" id="ARBA00022692"/>
    </source>
</evidence>
<evidence type="ECO:0000313" key="6">
    <source>
        <dbReference type="EMBL" id="KAJ3220627.1"/>
    </source>
</evidence>
<evidence type="ECO:0000313" key="7">
    <source>
        <dbReference type="Proteomes" id="UP001211065"/>
    </source>
</evidence>
<feature type="transmembrane region" description="Helical" evidence="5">
    <location>
        <begin position="112"/>
        <end position="132"/>
    </location>
</feature>
<dbReference type="InterPro" id="IPR007271">
    <property type="entry name" value="Nuc_sug_transpt"/>
</dbReference>
<dbReference type="Proteomes" id="UP001211065">
    <property type="component" value="Unassembled WGS sequence"/>
</dbReference>
<evidence type="ECO:0000256" key="1">
    <source>
        <dbReference type="ARBA" id="ARBA00004141"/>
    </source>
</evidence>
<dbReference type="Gene3D" id="1.10.3730.20">
    <property type="match status" value="1"/>
</dbReference>
<feature type="non-terminal residue" evidence="6">
    <location>
        <position position="271"/>
    </location>
</feature>
<feature type="transmembrane region" description="Helical" evidence="5">
    <location>
        <begin position="239"/>
        <end position="259"/>
    </location>
</feature>
<reference evidence="6" key="1">
    <citation type="submission" date="2020-05" db="EMBL/GenBank/DDBJ databases">
        <title>Phylogenomic resolution of chytrid fungi.</title>
        <authorList>
            <person name="Stajich J.E."/>
            <person name="Amses K."/>
            <person name="Simmons R."/>
            <person name="Seto K."/>
            <person name="Myers J."/>
            <person name="Bonds A."/>
            <person name="Quandt C.A."/>
            <person name="Barry K."/>
            <person name="Liu P."/>
            <person name="Grigoriev I."/>
            <person name="Longcore J.E."/>
            <person name="James T.Y."/>
        </authorList>
    </citation>
    <scope>NUCLEOTIDE SEQUENCE</scope>
    <source>
        <strain evidence="6">JEL0476</strain>
    </source>
</reference>
<dbReference type="SUPFAM" id="SSF103481">
    <property type="entry name" value="Multidrug resistance efflux transporter EmrE"/>
    <property type="match status" value="1"/>
</dbReference>
<feature type="transmembrane region" description="Helical" evidence="5">
    <location>
        <begin position="79"/>
        <end position="100"/>
    </location>
</feature>
<dbReference type="NCBIfam" id="TIGR00803">
    <property type="entry name" value="nst"/>
    <property type="match status" value="1"/>
</dbReference>